<evidence type="ECO:0000256" key="1">
    <source>
        <dbReference type="ARBA" id="ARBA00022723"/>
    </source>
</evidence>
<dbReference type="SUPFAM" id="SSF81698">
    <property type="entry name" value="FF domain"/>
    <property type="match status" value="5"/>
</dbReference>
<dbReference type="PROSITE" id="PS51676">
    <property type="entry name" value="FF"/>
    <property type="match status" value="1"/>
</dbReference>
<dbReference type="OrthoDB" id="187617at2759"/>
<evidence type="ECO:0000259" key="8">
    <source>
        <dbReference type="PROSITE" id="PS51676"/>
    </source>
</evidence>
<dbReference type="Pfam" id="PF01753">
    <property type="entry name" value="zf-MYND"/>
    <property type="match status" value="1"/>
</dbReference>
<dbReference type="Gene3D" id="2.20.70.10">
    <property type="match status" value="2"/>
</dbReference>
<evidence type="ECO:0000256" key="5">
    <source>
        <dbReference type="SAM" id="MobiDB-lite"/>
    </source>
</evidence>
<feature type="compositionally biased region" description="Polar residues" evidence="5">
    <location>
        <begin position="111"/>
        <end position="120"/>
    </location>
</feature>
<feature type="region of interest" description="Disordered" evidence="5">
    <location>
        <begin position="111"/>
        <end position="177"/>
    </location>
</feature>
<keyword evidence="3" id="KW-0862">Zinc</keyword>
<evidence type="ECO:0000256" key="2">
    <source>
        <dbReference type="ARBA" id="ARBA00022771"/>
    </source>
</evidence>
<evidence type="ECO:0000259" key="6">
    <source>
        <dbReference type="PROSITE" id="PS50020"/>
    </source>
</evidence>
<dbReference type="CDD" id="cd00201">
    <property type="entry name" value="WW"/>
    <property type="match status" value="2"/>
</dbReference>
<dbReference type="PROSITE" id="PS50865">
    <property type="entry name" value="ZF_MYND_2"/>
    <property type="match status" value="1"/>
</dbReference>
<gene>
    <name evidence="9" type="ORF">BV898_08955</name>
</gene>
<feature type="compositionally biased region" description="Polar residues" evidence="5">
    <location>
        <begin position="137"/>
        <end position="147"/>
    </location>
</feature>
<dbReference type="Pfam" id="PF01846">
    <property type="entry name" value="FF"/>
    <property type="match status" value="2"/>
</dbReference>
<dbReference type="Pfam" id="PF25432">
    <property type="entry name" value="FF_PRPF40A"/>
    <property type="match status" value="1"/>
</dbReference>
<evidence type="ECO:0000313" key="10">
    <source>
        <dbReference type="Proteomes" id="UP000192578"/>
    </source>
</evidence>
<dbReference type="InterPro" id="IPR002713">
    <property type="entry name" value="FF_domain"/>
</dbReference>
<reference evidence="10" key="1">
    <citation type="submission" date="2017-01" db="EMBL/GenBank/DDBJ databases">
        <title>Comparative genomics of anhydrobiosis in the tardigrade Hypsibius dujardini.</title>
        <authorList>
            <person name="Yoshida Y."/>
            <person name="Koutsovoulos G."/>
            <person name="Laetsch D."/>
            <person name="Stevens L."/>
            <person name="Kumar S."/>
            <person name="Horikawa D."/>
            <person name="Ishino K."/>
            <person name="Komine S."/>
            <person name="Tomita M."/>
            <person name="Blaxter M."/>
            <person name="Arakawa K."/>
        </authorList>
    </citation>
    <scope>NUCLEOTIDE SEQUENCE [LARGE SCALE GENOMIC DNA]</scope>
    <source>
        <strain evidence="10">Z151</strain>
    </source>
</reference>
<feature type="domain" description="MYND-type" evidence="7">
    <location>
        <begin position="1111"/>
        <end position="1147"/>
    </location>
</feature>
<dbReference type="GO" id="GO:0008270">
    <property type="term" value="F:zinc ion binding"/>
    <property type="evidence" value="ECO:0007669"/>
    <property type="project" value="UniProtKB-KW"/>
</dbReference>
<dbReference type="Gene3D" id="1.10.10.440">
    <property type="entry name" value="FF domain"/>
    <property type="match status" value="5"/>
</dbReference>
<dbReference type="SMART" id="SM00456">
    <property type="entry name" value="WW"/>
    <property type="match status" value="2"/>
</dbReference>
<feature type="compositionally biased region" description="Basic and acidic residues" evidence="5">
    <location>
        <begin position="151"/>
        <end position="177"/>
    </location>
</feature>
<dbReference type="InterPro" id="IPR052298">
    <property type="entry name" value="ZMYND10"/>
</dbReference>
<feature type="compositionally biased region" description="Basic residues" evidence="5">
    <location>
        <begin position="692"/>
        <end position="701"/>
    </location>
</feature>
<dbReference type="Pfam" id="PF00397">
    <property type="entry name" value="WW"/>
    <property type="match status" value="2"/>
</dbReference>
<feature type="domain" description="WW" evidence="6">
    <location>
        <begin position="65"/>
        <end position="98"/>
    </location>
</feature>
<dbReference type="InterPro" id="IPR001202">
    <property type="entry name" value="WW_dom"/>
</dbReference>
<evidence type="ECO:0000256" key="3">
    <source>
        <dbReference type="ARBA" id="ARBA00022833"/>
    </source>
</evidence>
<dbReference type="EMBL" id="MTYJ01000068">
    <property type="protein sequence ID" value="OQV16950.1"/>
    <property type="molecule type" value="Genomic_DNA"/>
</dbReference>
<dbReference type="SUPFAM" id="SSF51045">
    <property type="entry name" value="WW domain"/>
    <property type="match status" value="2"/>
</dbReference>
<dbReference type="GO" id="GO:0005737">
    <property type="term" value="C:cytoplasm"/>
    <property type="evidence" value="ECO:0007669"/>
    <property type="project" value="TreeGrafter"/>
</dbReference>
<dbReference type="PROSITE" id="PS01360">
    <property type="entry name" value="ZF_MYND_1"/>
    <property type="match status" value="1"/>
</dbReference>
<protein>
    <submittedName>
        <fullName evidence="9">Pre-mRNA-processing factor 40-like protein B</fullName>
    </submittedName>
</protein>
<dbReference type="PROSITE" id="PS50020">
    <property type="entry name" value="WW_DOMAIN_2"/>
    <property type="match status" value="2"/>
</dbReference>
<dbReference type="InterPro" id="IPR036020">
    <property type="entry name" value="WW_dom_sf"/>
</dbReference>
<dbReference type="AlphaFoldDB" id="A0A1W0WP12"/>
<feature type="domain" description="FF" evidence="8">
    <location>
        <begin position="192"/>
        <end position="246"/>
    </location>
</feature>
<dbReference type="InterPro" id="IPR002893">
    <property type="entry name" value="Znf_MYND"/>
</dbReference>
<sequence length="1154" mass="133744">MSSEPPIDRDAVWHRLRELTDARKSIVPAWVEHKSDAGEVYFYNAETQASVWEKPAELQTAGEIVLAESTWKEYKDPEGRVYFHDATSGKTAWDPPESLLELKALIEEFNASRTDPNSAPVNGAAGRRAVSEDGSVNEESNASSATPTADRISRTSPERGEVLAKESTPAREPTEERQMDVFAIKDINGIDKKEAAEAFRKFLDEKNVPSNINWENCVKIIQSDKRFDVWKKFSDRKQAFNQYKIQKQKQEKEDQRKRQEKAREMFEKMLLATDKISYSTPYRDADRVFATDKVWRGVAERERESLYEDVMIVVEKREKEQAEKDRDESMEKLCDILNNLHEVTYRTTWVECQKYLAECSAFMSDPVVKKINKLDALKVFMDHIIKLEKEHDEEVRNEKRQRKRAHRKHREAYQVLLDELSRQGIISSMAKWKAVFPIIRNDNRFLNMQEQFGSNALDLFKLYVKDLQNRYTTDLDMVLTIIKAQSFAITSKTEFSDFLRVLHKDDRCLALDRGNIKMAFDALRATAMQEDKGREEELRRAQEKEARQKEALEKAFTQMLKDSKMTFAATDKWLSVHDKFAGKSAYQAIRDEEDRIRLFHAYVAKGQTVSSGSSGEKDKSSRKKSKRDKERKEKEKERDKEKDREKERNSDRRKRQASPPAEEESSKGSRSHHRKRPATPSDDEEVADSKSLPKKKKRHHRSPEASRDKERSRRRDEPARRDDKERGSSKRGVDKVVEAKAEKLAQELSEDELENQRKLLMKQLGKILSDEMAKAENADILFFSEIESYIENLALHQLEDIGNLRWFNQHEMLEKLNLQALCEVKMRKEEVVCDRFLFFEKASLLVEILVAQSIWTKKVFPHILTFMRQTSQAFPTYMVLFHTVTAASLLETLTYSESFCQALDDSAMDLIEFCHICIGDQIERKQKGKTINNPSKAPHKTNESVSPIEQLISQKEDIDLILSAKSVGILCHLAQHVSSLNLSVTTRMCDHHDLPVFLVGLLEHSPWTFQQGGRTWKFLDGEWREIPEADRFLLTQTEGQLWIALHQSLLNPDMIKKYYLNDFRKNRLLRVTSLMNEVLLDQLPVLADLQRMAGVYTTDNIDPILPQPAKCACCGHPAKSRCSGCKMEWYCRRECQVKQWSKHKASCAGLSEQL</sequence>
<proteinExistence type="predicted"/>
<accession>A0A1W0WP12</accession>
<keyword evidence="10" id="KW-1185">Reference proteome</keyword>
<dbReference type="Gene3D" id="6.10.140.2220">
    <property type="match status" value="1"/>
</dbReference>
<feature type="domain" description="WW" evidence="6">
    <location>
        <begin position="24"/>
        <end position="57"/>
    </location>
</feature>
<evidence type="ECO:0000313" key="9">
    <source>
        <dbReference type="EMBL" id="OQV16950.1"/>
    </source>
</evidence>
<organism evidence="9 10">
    <name type="scientific">Hypsibius exemplaris</name>
    <name type="common">Freshwater tardigrade</name>
    <dbReference type="NCBI Taxonomy" id="2072580"/>
    <lineage>
        <taxon>Eukaryota</taxon>
        <taxon>Metazoa</taxon>
        <taxon>Ecdysozoa</taxon>
        <taxon>Tardigrada</taxon>
        <taxon>Eutardigrada</taxon>
        <taxon>Parachela</taxon>
        <taxon>Hypsibioidea</taxon>
        <taxon>Hypsibiidae</taxon>
        <taxon>Hypsibius</taxon>
    </lineage>
</organism>
<evidence type="ECO:0000256" key="4">
    <source>
        <dbReference type="PROSITE-ProRule" id="PRU00134"/>
    </source>
</evidence>
<dbReference type="PANTHER" id="PTHR13244">
    <property type="entry name" value="ZINC FINGER MYND DOMAIN CONTAINING PROTEIN 10"/>
    <property type="match status" value="1"/>
</dbReference>
<keyword evidence="1" id="KW-0479">Metal-binding</keyword>
<evidence type="ECO:0000259" key="7">
    <source>
        <dbReference type="PROSITE" id="PS50865"/>
    </source>
</evidence>
<keyword evidence="2 4" id="KW-0863">Zinc-finger</keyword>
<dbReference type="Proteomes" id="UP000192578">
    <property type="component" value="Unassembled WGS sequence"/>
</dbReference>
<dbReference type="SUPFAM" id="SSF144232">
    <property type="entry name" value="HIT/MYND zinc finger-like"/>
    <property type="match status" value="1"/>
</dbReference>
<dbReference type="PANTHER" id="PTHR13244:SF7">
    <property type="entry name" value="ZINC FINGER MYND DOMAIN-CONTAINING PROTEIN 10"/>
    <property type="match status" value="1"/>
</dbReference>
<name>A0A1W0WP12_HYPEX</name>
<feature type="compositionally biased region" description="Basic and acidic residues" evidence="5">
    <location>
        <begin position="627"/>
        <end position="650"/>
    </location>
</feature>
<dbReference type="SMART" id="SM00441">
    <property type="entry name" value="FF"/>
    <property type="match status" value="4"/>
</dbReference>
<dbReference type="InterPro" id="IPR036517">
    <property type="entry name" value="FF_domain_sf"/>
</dbReference>
<feature type="compositionally biased region" description="Basic and acidic residues" evidence="5">
    <location>
        <begin position="702"/>
        <end position="734"/>
    </location>
</feature>
<comment type="caution">
    <text evidence="9">The sequence shown here is derived from an EMBL/GenBank/DDBJ whole genome shotgun (WGS) entry which is preliminary data.</text>
</comment>
<feature type="region of interest" description="Disordered" evidence="5">
    <location>
        <begin position="607"/>
        <end position="734"/>
    </location>
</feature>